<gene>
    <name evidence="1" type="ORF">J2S44_006920</name>
</gene>
<evidence type="ECO:0000313" key="1">
    <source>
        <dbReference type="EMBL" id="MDR7326670.1"/>
    </source>
</evidence>
<dbReference type="Proteomes" id="UP001183629">
    <property type="component" value="Unassembled WGS sequence"/>
</dbReference>
<dbReference type="RefSeq" id="WP_310422779.1">
    <property type="nucleotide sequence ID" value="NZ_JAVDYC010000001.1"/>
</dbReference>
<evidence type="ECO:0000313" key="2">
    <source>
        <dbReference type="Proteomes" id="UP001183629"/>
    </source>
</evidence>
<reference evidence="1 2" key="1">
    <citation type="submission" date="2023-07" db="EMBL/GenBank/DDBJ databases">
        <title>Sequencing the genomes of 1000 actinobacteria strains.</title>
        <authorList>
            <person name="Klenk H.-P."/>
        </authorList>
    </citation>
    <scope>NUCLEOTIDE SEQUENCE [LARGE SCALE GENOMIC DNA]</scope>
    <source>
        <strain evidence="1 2">DSM 44711</strain>
    </source>
</reference>
<dbReference type="AlphaFoldDB" id="A0AAE3ZZW3"/>
<proteinExistence type="predicted"/>
<accession>A0AAE3ZZW3</accession>
<dbReference type="EMBL" id="JAVDYC010000001">
    <property type="protein sequence ID" value="MDR7326670.1"/>
    <property type="molecule type" value="Genomic_DNA"/>
</dbReference>
<dbReference type="InterPro" id="IPR022074">
    <property type="entry name" value="DUF3626"/>
</dbReference>
<evidence type="ECO:0008006" key="3">
    <source>
        <dbReference type="Google" id="ProtNLM"/>
    </source>
</evidence>
<organism evidence="1 2">
    <name type="scientific">Catenuloplanes niger</name>
    <dbReference type="NCBI Taxonomy" id="587534"/>
    <lineage>
        <taxon>Bacteria</taxon>
        <taxon>Bacillati</taxon>
        <taxon>Actinomycetota</taxon>
        <taxon>Actinomycetes</taxon>
        <taxon>Micromonosporales</taxon>
        <taxon>Micromonosporaceae</taxon>
        <taxon>Catenuloplanes</taxon>
    </lineage>
</organism>
<dbReference type="Pfam" id="PF12294">
    <property type="entry name" value="DUF3626"/>
    <property type="match status" value="2"/>
</dbReference>
<comment type="caution">
    <text evidence="1">The sequence shown here is derived from an EMBL/GenBank/DDBJ whole genome shotgun (WGS) entry which is preliminary data.</text>
</comment>
<sequence>MSTEEIWRRAVAHVAALATGEPLGDGFAVALHFHPDRLTRSGEPILDAMRRDNRYRSQFETGTGNGGLTAFPGGDRWRWESRLFGGVYDEAEFRHRPVYGSLYHAGRPAGGSPRFGSSYFRLAAHALDRTTFCFPDSVLDPTLFGVRARMSVTEPGRSDDPLDDYVEAHVHGPVLLDRDVDALVLDPSYRGTPVEAAAAALPCPVEWHPGFRVTAAELRRHPGYRPDPGRECAERLAGDGYLVPRLIGDAAREPGHDPQLLKWAWHYLARYGG</sequence>
<keyword evidence="2" id="KW-1185">Reference proteome</keyword>
<name>A0AAE3ZZW3_9ACTN</name>
<protein>
    <recommendedName>
        <fullName evidence="3">DUF3626 domain-containing protein</fullName>
    </recommendedName>
</protein>